<dbReference type="Gene3D" id="3.40.50.1240">
    <property type="entry name" value="Phosphoglycerate mutase-like"/>
    <property type="match status" value="1"/>
</dbReference>
<dbReference type="SMART" id="SM00855">
    <property type="entry name" value="PGAM"/>
    <property type="match status" value="1"/>
</dbReference>
<dbReference type="InterPro" id="IPR013078">
    <property type="entry name" value="His_Pase_superF_clade-1"/>
</dbReference>
<accession>A0A7W7L7W8</accession>
<gene>
    <name evidence="1" type="ORF">FHS38_001313</name>
</gene>
<proteinExistence type="predicted"/>
<name>A0A7W7L7W8_STRNE</name>
<dbReference type="RefSeq" id="WP_184731673.1">
    <property type="nucleotide sequence ID" value="NZ_BMRW01000006.1"/>
</dbReference>
<comment type="caution">
    <text evidence="1">The sequence shown here is derived from an EMBL/GenBank/DDBJ whole genome shotgun (WGS) entry which is preliminary data.</text>
</comment>
<dbReference type="InterPro" id="IPR029033">
    <property type="entry name" value="His_PPase_superfam"/>
</dbReference>
<dbReference type="SUPFAM" id="SSF53254">
    <property type="entry name" value="Phosphoglycerate mutase-like"/>
    <property type="match status" value="1"/>
</dbReference>
<keyword evidence="2" id="KW-1185">Reference proteome</keyword>
<dbReference type="AlphaFoldDB" id="A0A7W7L7W8"/>
<organism evidence="1 2">
    <name type="scientific">Streptomyces netropsis</name>
    <name type="common">Streptoverticillium netropsis</name>
    <dbReference type="NCBI Taxonomy" id="55404"/>
    <lineage>
        <taxon>Bacteria</taxon>
        <taxon>Bacillati</taxon>
        <taxon>Actinomycetota</taxon>
        <taxon>Actinomycetes</taxon>
        <taxon>Kitasatosporales</taxon>
        <taxon>Streptomycetaceae</taxon>
        <taxon>Streptomyces</taxon>
    </lineage>
</organism>
<evidence type="ECO:0000313" key="1">
    <source>
        <dbReference type="EMBL" id="MBB4885285.1"/>
    </source>
</evidence>
<dbReference type="Pfam" id="PF00300">
    <property type="entry name" value="His_Phos_1"/>
    <property type="match status" value="1"/>
</dbReference>
<dbReference type="EMBL" id="JACHJG010000002">
    <property type="protein sequence ID" value="MBB4885285.1"/>
    <property type="molecule type" value="Genomic_DNA"/>
</dbReference>
<dbReference type="Proteomes" id="UP000556436">
    <property type="component" value="Unassembled WGS sequence"/>
</dbReference>
<evidence type="ECO:0000313" key="2">
    <source>
        <dbReference type="Proteomes" id="UP000556436"/>
    </source>
</evidence>
<protein>
    <submittedName>
        <fullName evidence="1">Broad specificity phosphatase PhoE</fullName>
    </submittedName>
</protein>
<reference evidence="1 2" key="1">
    <citation type="submission" date="2020-08" db="EMBL/GenBank/DDBJ databases">
        <title>Genomic Encyclopedia of Type Strains, Phase III (KMG-III): the genomes of soil and plant-associated and newly described type strains.</title>
        <authorList>
            <person name="Whitman W."/>
        </authorList>
    </citation>
    <scope>NUCLEOTIDE SEQUENCE [LARGE SCALE GENOMIC DNA]</scope>
    <source>
        <strain evidence="1 2">CECT 3265</strain>
    </source>
</reference>
<sequence length="196" mass="20358">MTLRVTLLSPAMSAALREARFDDGAPLDDTGARQARAAAGGLPRMSAALCAPSPRCHGTAAALGLSPTPVPELRDLEVGDWRGRGLAELSAAEPEAVAAWLADPGAAPHGGESLLDLVGRVGSWLDGRTDDEGRLLAVVEPAVVRAAVVHALGLPPQLFWRLDVPPLSLTELTGRAGRWNLRCGRPLTPEPAAPAP</sequence>